<keyword evidence="2" id="KW-1185">Reference proteome</keyword>
<gene>
    <name evidence="1" type="ORF">GMARGA_LOCUS25974</name>
</gene>
<protein>
    <submittedName>
        <fullName evidence="1">25305_t:CDS:1</fullName>
    </submittedName>
</protein>
<reference evidence="1 2" key="1">
    <citation type="submission" date="2021-06" db="EMBL/GenBank/DDBJ databases">
        <authorList>
            <person name="Kallberg Y."/>
            <person name="Tangrot J."/>
            <person name="Rosling A."/>
        </authorList>
    </citation>
    <scope>NUCLEOTIDE SEQUENCE [LARGE SCALE GENOMIC DNA]</scope>
    <source>
        <strain evidence="1 2">120-4 pot B 10/14</strain>
    </source>
</reference>
<dbReference type="PANTHER" id="PTHR35871">
    <property type="entry name" value="EXPRESSED PROTEIN"/>
    <property type="match status" value="1"/>
</dbReference>
<organism evidence="1 2">
    <name type="scientific">Gigaspora margarita</name>
    <dbReference type="NCBI Taxonomy" id="4874"/>
    <lineage>
        <taxon>Eukaryota</taxon>
        <taxon>Fungi</taxon>
        <taxon>Fungi incertae sedis</taxon>
        <taxon>Mucoromycota</taxon>
        <taxon>Glomeromycotina</taxon>
        <taxon>Glomeromycetes</taxon>
        <taxon>Diversisporales</taxon>
        <taxon>Gigasporaceae</taxon>
        <taxon>Gigaspora</taxon>
    </lineage>
</organism>
<evidence type="ECO:0000313" key="2">
    <source>
        <dbReference type="Proteomes" id="UP000789901"/>
    </source>
</evidence>
<evidence type="ECO:0000313" key="1">
    <source>
        <dbReference type="EMBL" id="CAG8814155.1"/>
    </source>
</evidence>
<dbReference type="PANTHER" id="PTHR35871:SF1">
    <property type="entry name" value="CXC1-LIKE CYSTEINE CLUSTER ASSOCIATED WITH KDZ TRANSPOSASES DOMAIN-CONTAINING PROTEIN"/>
    <property type="match status" value="1"/>
</dbReference>
<dbReference type="EMBL" id="CAJVQB010029521">
    <property type="protein sequence ID" value="CAG8814155.1"/>
    <property type="molecule type" value="Genomic_DNA"/>
</dbReference>
<proteinExistence type="predicted"/>
<dbReference type="Proteomes" id="UP000789901">
    <property type="component" value="Unassembled WGS sequence"/>
</dbReference>
<sequence length="362" mass="41221">MQAHSACASSFLVDLDSSEKYIDSNDNLDESSNNNFMELDNLDDANLAIEQLCAASVVEAAIESLKITKFFSITQSPIVDNDESYEDFQDQDNQGDDEFDEELDEELDKKEKKICIAIEYVEEVMNNKVLSPTKEAHYLAVFYFLRLCLQDQKKIKASKTVTSIVNRRFSSKSLLYDKFVSLQVASYLRSKKFKVDPIMVKSYFEQEILPLLNNKSVQYILVRTAQSEQLLRKKGLGSAMHISDFLIETIGPLKDDQEEARVIMVKRAIDIFEQTHPECVGVFAFDNATSHKAFFENALVASKMNLGPGGSAPKMRKTVWSSGCQSMIIENDHIVYNKKKKTYVNFCRQPKGIQWVLDEKSL</sequence>
<name>A0ABN7W2Z4_GIGMA</name>
<accession>A0ABN7W2Z4</accession>
<comment type="caution">
    <text evidence="1">The sequence shown here is derived from an EMBL/GenBank/DDBJ whole genome shotgun (WGS) entry which is preliminary data.</text>
</comment>